<reference evidence="1 2" key="1">
    <citation type="submission" date="2015-07" db="EMBL/GenBank/DDBJ databases">
        <authorList>
            <consortium name="Pathogen Informatics"/>
        </authorList>
    </citation>
    <scope>NUCLEOTIDE SEQUENCE [LARGE SCALE GENOMIC DNA]</scope>
    <source>
        <strain evidence="1 2">A316</strain>
    </source>
</reference>
<dbReference type="Proteomes" id="UP000041770">
    <property type="component" value="Unassembled WGS sequence"/>
</dbReference>
<evidence type="ECO:0000313" key="2">
    <source>
        <dbReference type="Proteomes" id="UP000041770"/>
    </source>
</evidence>
<gene>
    <name evidence="1" type="ORF">ERS013200_02115</name>
</gene>
<accession>A0A655ZLD6</accession>
<organism evidence="1 2">
    <name type="scientific">Vibrio cholerae</name>
    <dbReference type="NCBI Taxonomy" id="666"/>
    <lineage>
        <taxon>Bacteria</taxon>
        <taxon>Pseudomonadati</taxon>
        <taxon>Pseudomonadota</taxon>
        <taxon>Gammaproteobacteria</taxon>
        <taxon>Vibrionales</taxon>
        <taxon>Vibrionaceae</taxon>
        <taxon>Vibrio</taxon>
    </lineage>
</organism>
<protein>
    <submittedName>
        <fullName evidence="1">Uncharacterized protein</fullName>
    </submittedName>
</protein>
<dbReference type="AlphaFoldDB" id="A0A655ZLD6"/>
<proteinExistence type="predicted"/>
<evidence type="ECO:0000313" key="1">
    <source>
        <dbReference type="EMBL" id="CSC72107.1"/>
    </source>
</evidence>
<dbReference type="EMBL" id="CWQY01000012">
    <property type="protein sequence ID" value="CSC72107.1"/>
    <property type="molecule type" value="Genomic_DNA"/>
</dbReference>
<sequence length="140" mass="16202">MQCATVGSATYTTLIHPRATAFVFTRIQVEIEAATQRSLRIKNIKKAHRFVPYIYPLALFDLHAKQTAQHFKQAIHYFLFWEVRAQLFIGDFKQMLLLLFAVVSNIPQLKLLDAKLTFGKLAQLFHFTLTLWFGFVGEII</sequence>
<name>A0A655ZLD6_VIBCL</name>